<dbReference type="AlphaFoldDB" id="A0A089LSI1"/>
<evidence type="ECO:0000313" key="3">
    <source>
        <dbReference type="Proteomes" id="UP000029507"/>
    </source>
</evidence>
<dbReference type="EMBL" id="CP009286">
    <property type="protein sequence ID" value="AIQ63055.1"/>
    <property type="molecule type" value="Genomic_DNA"/>
</dbReference>
<dbReference type="RefSeq" id="WP_038694515.1">
    <property type="nucleotide sequence ID" value="NZ_CP009286.1"/>
</dbReference>
<organism evidence="2 3">
    <name type="scientific">Paenibacillus stellifer</name>
    <dbReference type="NCBI Taxonomy" id="169760"/>
    <lineage>
        <taxon>Bacteria</taxon>
        <taxon>Bacillati</taxon>
        <taxon>Bacillota</taxon>
        <taxon>Bacilli</taxon>
        <taxon>Bacillales</taxon>
        <taxon>Paenibacillaceae</taxon>
        <taxon>Paenibacillus</taxon>
    </lineage>
</organism>
<dbReference type="STRING" id="169760.PSTEL_08030"/>
<name>A0A089LSI1_9BACL</name>
<protein>
    <recommendedName>
        <fullName evidence="1">Helicase ATP-binding domain-containing protein</fullName>
    </recommendedName>
</protein>
<feature type="domain" description="Helicase ATP-binding" evidence="1">
    <location>
        <begin position="1"/>
        <end position="113"/>
    </location>
</feature>
<dbReference type="InterPro" id="IPR027417">
    <property type="entry name" value="P-loop_NTPase"/>
</dbReference>
<sequence>MIQRNWLEFVNPELIDLFPLQFVNCDQKLPFIDMGYSHHVHIINNYYSHIEKLAGKAFGLIIIEEAHLFLSDDTKKRIALEQSTSEKVGFLTATPIKSTQHDLQTYINIAKKEQVSRYYRNYCLELLELLYKFFRIRNGNIILDRRVS</sequence>
<proteinExistence type="predicted"/>
<keyword evidence="3" id="KW-1185">Reference proteome</keyword>
<dbReference type="PROSITE" id="PS51192">
    <property type="entry name" value="HELICASE_ATP_BIND_1"/>
    <property type="match status" value="1"/>
</dbReference>
<dbReference type="KEGG" id="pste:PSTEL_08030"/>
<dbReference type="InterPro" id="IPR014001">
    <property type="entry name" value="Helicase_ATP-bd"/>
</dbReference>
<evidence type="ECO:0000259" key="1">
    <source>
        <dbReference type="PROSITE" id="PS51192"/>
    </source>
</evidence>
<evidence type="ECO:0000313" key="2">
    <source>
        <dbReference type="EMBL" id="AIQ63055.1"/>
    </source>
</evidence>
<dbReference type="HOGENOM" id="CLU_1757043_0_0_9"/>
<dbReference type="Gene3D" id="3.40.50.300">
    <property type="entry name" value="P-loop containing nucleotide triphosphate hydrolases"/>
    <property type="match status" value="1"/>
</dbReference>
<accession>A0A089LSI1</accession>
<dbReference type="SUPFAM" id="SSF52540">
    <property type="entry name" value="P-loop containing nucleoside triphosphate hydrolases"/>
    <property type="match status" value="1"/>
</dbReference>
<gene>
    <name evidence="2" type="ORF">PSTEL_08030</name>
</gene>
<dbReference type="Proteomes" id="UP000029507">
    <property type="component" value="Chromosome"/>
</dbReference>
<reference evidence="2 3" key="1">
    <citation type="submission" date="2014-08" db="EMBL/GenBank/DDBJ databases">
        <title>Comparative genomics of the Paenibacillus odorifer group.</title>
        <authorList>
            <person name="den Bakker H.C."/>
            <person name="Tsai Y.-C."/>
            <person name="Martin N."/>
            <person name="Korlach J."/>
            <person name="Wiedmann M."/>
        </authorList>
    </citation>
    <scope>NUCLEOTIDE SEQUENCE [LARGE SCALE GENOMIC DNA]</scope>
    <source>
        <strain evidence="2 3">DSM 14472</strain>
    </source>
</reference>
<dbReference type="OrthoDB" id="9814088at2"/>